<dbReference type="EMBL" id="UFTT01000002">
    <property type="protein sequence ID" value="SUV65456.1"/>
    <property type="molecule type" value="Genomic_DNA"/>
</dbReference>
<dbReference type="AlphaFoldDB" id="A0A0E8CDD7"/>
<name>A0A0E8CDD7_BORPT</name>
<evidence type="ECO:0000256" key="1">
    <source>
        <dbReference type="SAM" id="MobiDB-lite"/>
    </source>
</evidence>
<reference evidence="3 4" key="1">
    <citation type="submission" date="2018-06" db="EMBL/GenBank/DDBJ databases">
        <authorList>
            <consortium name="Pathogen Informatics"/>
            <person name="Doyle S."/>
        </authorList>
    </citation>
    <scope>NUCLEOTIDE SEQUENCE [LARGE SCALE GENOMIC DNA]</scope>
    <source>
        <strain evidence="3 4">NCTC10911</strain>
    </source>
</reference>
<evidence type="ECO:0000313" key="4">
    <source>
        <dbReference type="Proteomes" id="UP000255014"/>
    </source>
</evidence>
<dbReference type="Proteomes" id="UP000255014">
    <property type="component" value="Unassembled WGS sequence"/>
</dbReference>
<dbReference type="InterPro" id="IPR010839">
    <property type="entry name" value="AtuA_N"/>
</dbReference>
<dbReference type="Pfam" id="PF07287">
    <property type="entry name" value="AtuA"/>
    <property type="match status" value="1"/>
</dbReference>
<feature type="region of interest" description="Disordered" evidence="1">
    <location>
        <begin position="97"/>
        <end position="123"/>
    </location>
</feature>
<gene>
    <name evidence="3" type="ORF">NCTC10911_02506</name>
</gene>
<proteinExistence type="predicted"/>
<organism evidence="3 4">
    <name type="scientific">Bordetella pertussis</name>
    <dbReference type="NCBI Taxonomy" id="520"/>
    <lineage>
        <taxon>Bacteria</taxon>
        <taxon>Pseudomonadati</taxon>
        <taxon>Pseudomonadota</taxon>
        <taxon>Betaproteobacteria</taxon>
        <taxon>Burkholderiales</taxon>
        <taxon>Alcaligenaceae</taxon>
        <taxon>Bordetella</taxon>
    </lineage>
</organism>
<evidence type="ECO:0000259" key="2">
    <source>
        <dbReference type="Pfam" id="PF07287"/>
    </source>
</evidence>
<evidence type="ECO:0000313" key="3">
    <source>
        <dbReference type="EMBL" id="SUV65456.1"/>
    </source>
</evidence>
<protein>
    <submittedName>
        <fullName evidence="3">Protein of uncharacterized function (DUF1446)</fullName>
    </submittedName>
</protein>
<feature type="domain" description="Acyclic terpene utilisation N-terminal" evidence="2">
    <location>
        <begin position="27"/>
        <end position="75"/>
    </location>
</feature>
<accession>A0A0E8CDD7</accession>
<sequence>MLAQVLGQHAGMLRAGDIVALDHRDARLEDMLGPVLARCLAHGIRIVSNFGAANPEGAARHILRMAARLGLRKPRLVPRLGIGALAQLRKRQGAFGQGLENQEGSAVGGNAAQAGDQRIDHRAGGVDTVAREACGAADQQGRE</sequence>